<dbReference type="InterPro" id="IPR037066">
    <property type="entry name" value="Plug_dom_sf"/>
</dbReference>
<accession>A0ABT6XRX0</accession>
<dbReference type="SUPFAM" id="SSF56935">
    <property type="entry name" value="Porins"/>
    <property type="match status" value="1"/>
</dbReference>
<dbReference type="RefSeq" id="WP_283239415.1">
    <property type="nucleotide sequence ID" value="NZ_JASGBP010000006.1"/>
</dbReference>
<dbReference type="Gene3D" id="2.170.130.10">
    <property type="entry name" value="TonB-dependent receptor, plug domain"/>
    <property type="match status" value="1"/>
</dbReference>
<proteinExistence type="predicted"/>
<comment type="caution">
    <text evidence="6">The sequence shown here is derived from an EMBL/GenBank/DDBJ whole genome shotgun (WGS) entry which is preliminary data.</text>
</comment>
<organism evidence="6 7">
    <name type="scientific">Flavobacterium sedimenticola</name>
    <dbReference type="NCBI Taxonomy" id="3043286"/>
    <lineage>
        <taxon>Bacteria</taxon>
        <taxon>Pseudomonadati</taxon>
        <taxon>Bacteroidota</taxon>
        <taxon>Flavobacteriia</taxon>
        <taxon>Flavobacteriales</taxon>
        <taxon>Flavobacteriaceae</taxon>
        <taxon>Flavobacterium</taxon>
    </lineage>
</organism>
<comment type="subcellular location">
    <subcellularLocation>
        <location evidence="1">Cell outer membrane</location>
    </subcellularLocation>
</comment>
<dbReference type="EMBL" id="JASGBP010000006">
    <property type="protein sequence ID" value="MDI9257737.1"/>
    <property type="molecule type" value="Genomic_DNA"/>
</dbReference>
<feature type="domain" description="Outer membrane protein beta-barrel" evidence="5">
    <location>
        <begin position="296"/>
        <end position="704"/>
    </location>
</feature>
<feature type="chain" id="PRO_5046469556" evidence="4">
    <location>
        <begin position="19"/>
        <end position="731"/>
    </location>
</feature>
<keyword evidence="4" id="KW-0732">Signal</keyword>
<dbReference type="Gene3D" id="2.40.170.20">
    <property type="entry name" value="TonB-dependent receptor, beta-barrel domain"/>
    <property type="match status" value="1"/>
</dbReference>
<dbReference type="InterPro" id="IPR036942">
    <property type="entry name" value="Beta-barrel_TonB_sf"/>
</dbReference>
<evidence type="ECO:0000313" key="7">
    <source>
        <dbReference type="Proteomes" id="UP001230035"/>
    </source>
</evidence>
<sequence>MKSLSITLCLLFTSMLFAQEAPKTDENKASENPNELKEVTVYGNKKQYLKVESDKTTISVRDNAMLNSGSSLEAVKKIPGVITSPTGTITLNSKGVTIYIDGAPSSLSGNDLQNYLATLPANAIEKVELIYNPGASFDADASGSIINIVTSSKRKKGINASFNINYNFNEYQKPSPQILLNGKVKDLSWQTMIGYNYIDSESKNNNDQTFTSFDPDEHLFQKNFAQFTNRNFYWRTGTNYKINEKSNLLFNYNLNLGNDRITSKARTAGTGIDFYNNGLSKMKNSVNELSLQYKTKLDTLGRAFDVTAYSNFFNRTPNTTSVGQNNGDATYYNGKIDFNLANYYLKYDFTIPFKKLDFSLNTGGKFNYIKVEDKGIYNLNSPVNSVIDFDYDETNLAFYVEARKKFKKLSLTAGLRFEDYKVDRLAIQEGNETKVNFTNSNFFPNASALYEFSENMNLSASYSKKIFQADYNVLDPNNFANFDQYNTSQGNPFLDPAFFDNFELKLTAFQFVNIGGNYTIARDRNNFIFTAEPGELVSNQTFQQFDKVKTMSLFASFPVPLDYFFKGKEEFQKRMNNMDKMNYIFLNVNYIKTTTEGYTFSFENKPIWNFSAQAQFILPWDIKNSMSYFILPKGTWEIYQITKPIQQFDISFNKDFLNKNLKIGLHCFDVFNKNEVNALVSSTNLETKFYQKQDTRTFRISLTYNFGDLSLKKENTEINIEKNQSGGGFMK</sequence>
<keyword evidence="3" id="KW-0998">Cell outer membrane</keyword>
<keyword evidence="2" id="KW-0472">Membrane</keyword>
<evidence type="ECO:0000256" key="3">
    <source>
        <dbReference type="ARBA" id="ARBA00023237"/>
    </source>
</evidence>
<evidence type="ECO:0000256" key="2">
    <source>
        <dbReference type="ARBA" id="ARBA00023136"/>
    </source>
</evidence>
<feature type="signal peptide" evidence="4">
    <location>
        <begin position="1"/>
        <end position="18"/>
    </location>
</feature>
<dbReference type="PANTHER" id="PTHR40980">
    <property type="entry name" value="PLUG DOMAIN-CONTAINING PROTEIN"/>
    <property type="match status" value="1"/>
</dbReference>
<evidence type="ECO:0000256" key="4">
    <source>
        <dbReference type="SAM" id="SignalP"/>
    </source>
</evidence>
<evidence type="ECO:0000259" key="5">
    <source>
        <dbReference type="Pfam" id="PF14905"/>
    </source>
</evidence>
<dbReference type="PANTHER" id="PTHR40980:SF4">
    <property type="entry name" value="TONB-DEPENDENT RECEPTOR-LIKE BETA-BARREL DOMAIN-CONTAINING PROTEIN"/>
    <property type="match status" value="1"/>
</dbReference>
<dbReference type="InterPro" id="IPR041700">
    <property type="entry name" value="OMP_b-brl_3"/>
</dbReference>
<evidence type="ECO:0000256" key="1">
    <source>
        <dbReference type="ARBA" id="ARBA00004442"/>
    </source>
</evidence>
<gene>
    <name evidence="6" type="ORF">QHT84_09955</name>
</gene>
<dbReference type="Pfam" id="PF14905">
    <property type="entry name" value="OMP_b-brl_3"/>
    <property type="match status" value="1"/>
</dbReference>
<evidence type="ECO:0000313" key="6">
    <source>
        <dbReference type="EMBL" id="MDI9257737.1"/>
    </source>
</evidence>
<dbReference type="Proteomes" id="UP001230035">
    <property type="component" value="Unassembled WGS sequence"/>
</dbReference>
<keyword evidence="7" id="KW-1185">Reference proteome</keyword>
<reference evidence="6 7" key="1">
    <citation type="submission" date="2023-05" db="EMBL/GenBank/DDBJ databases">
        <title>Flavobacterium sedimenti sp. nov., isolated from the sediment.</title>
        <authorList>
            <person name="Wu N."/>
        </authorList>
    </citation>
    <scope>NUCLEOTIDE SEQUENCE [LARGE SCALE GENOMIC DNA]</scope>
    <source>
        <strain evidence="6 7">YZ-48</strain>
    </source>
</reference>
<protein>
    <submittedName>
        <fullName evidence="6">TonB-dependent receptor</fullName>
    </submittedName>
</protein>
<name>A0ABT6XRX0_9FLAO</name>
<keyword evidence="6" id="KW-0675">Receptor</keyword>